<dbReference type="InterPro" id="IPR006140">
    <property type="entry name" value="D-isomer_DH_NAD-bd"/>
</dbReference>
<feature type="domain" description="D-isomer specific 2-hydroxyacid dehydrogenase catalytic" evidence="4">
    <location>
        <begin position="37"/>
        <end position="318"/>
    </location>
</feature>
<dbReference type="PANTHER" id="PTHR10996:SF277">
    <property type="entry name" value="GLYOXYLATE REDUCTASE_HYDROXYPYRUVATE REDUCTASE"/>
    <property type="match status" value="1"/>
</dbReference>
<proteinExistence type="inferred from homology"/>
<dbReference type="FunFam" id="3.40.50.720:FF:000203">
    <property type="entry name" value="D-3-phosphoglycerate dehydrogenase (SerA)"/>
    <property type="match status" value="1"/>
</dbReference>
<sequence>MLPTVLLTHPLPADWLRPLEGRVRLIVGPEDAIGFPQPLLEFLPEAEGLITLLTDRVDAKLLEHAPKLRVVSNMAVGVDNIDLQACQARGIAVGNTPGVLTEATADLTLALILSAARNLPQAAADARCGKWKTWSPTGWLGLELNGAILGILGMGKIGQAVARRAHAFGLHILYTSPHAHAEVEHALGARRVTLETLLESSDILSLHCPLTPETRGLIDEAALRRMKPQAILVNVARGPVVVTEALVRALREGWIAGAALDVTDPEPLPPDHPLYSLPNCLIVPHIGSATWETRRRMAAMACENLLAGLGGRPLPYAVTG</sequence>
<evidence type="ECO:0000313" key="6">
    <source>
        <dbReference type="EMBL" id="BAL57191.1"/>
    </source>
</evidence>
<evidence type="ECO:0000259" key="5">
    <source>
        <dbReference type="Pfam" id="PF02826"/>
    </source>
</evidence>
<organism evidence="6">
    <name type="scientific">uncultured prokaryote</name>
    <dbReference type="NCBI Taxonomy" id="198431"/>
    <lineage>
        <taxon>unclassified sequences</taxon>
        <taxon>environmental samples</taxon>
    </lineage>
</organism>
<keyword evidence="2" id="KW-0560">Oxidoreductase</keyword>
<feature type="domain" description="D-isomer specific 2-hydroxyacid dehydrogenase NAD-binding" evidence="5">
    <location>
        <begin position="109"/>
        <end position="287"/>
    </location>
</feature>
<dbReference type="Pfam" id="PF00389">
    <property type="entry name" value="2-Hacid_dh"/>
    <property type="match status" value="1"/>
</dbReference>
<evidence type="ECO:0000256" key="2">
    <source>
        <dbReference type="ARBA" id="ARBA00023002"/>
    </source>
</evidence>
<dbReference type="PROSITE" id="PS00670">
    <property type="entry name" value="D_2_HYDROXYACID_DH_2"/>
    <property type="match status" value="1"/>
</dbReference>
<accession>H5SM05</accession>
<protein>
    <submittedName>
        <fullName evidence="6">2-hydroxyacid dehydrogenase</fullName>
    </submittedName>
</protein>
<dbReference type="InterPro" id="IPR036291">
    <property type="entry name" value="NAD(P)-bd_dom_sf"/>
</dbReference>
<dbReference type="EMBL" id="AP011769">
    <property type="protein sequence ID" value="BAL57191.1"/>
    <property type="molecule type" value="Genomic_DNA"/>
</dbReference>
<dbReference type="GO" id="GO:0030267">
    <property type="term" value="F:glyoxylate reductase (NADPH) activity"/>
    <property type="evidence" value="ECO:0007669"/>
    <property type="project" value="TreeGrafter"/>
</dbReference>
<dbReference type="PANTHER" id="PTHR10996">
    <property type="entry name" value="2-HYDROXYACID DEHYDROGENASE-RELATED"/>
    <property type="match status" value="1"/>
</dbReference>
<dbReference type="AlphaFoldDB" id="H5SM05"/>
<gene>
    <name evidence="6" type="ORF">HGMM_F48B01C07</name>
</gene>
<dbReference type="SUPFAM" id="SSF52283">
    <property type="entry name" value="Formate/glycerate dehydrogenase catalytic domain-like"/>
    <property type="match status" value="1"/>
</dbReference>
<evidence type="ECO:0000256" key="3">
    <source>
        <dbReference type="ARBA" id="ARBA00023027"/>
    </source>
</evidence>
<dbReference type="PROSITE" id="PS00065">
    <property type="entry name" value="D_2_HYDROXYACID_DH_1"/>
    <property type="match status" value="1"/>
</dbReference>
<evidence type="ECO:0000259" key="4">
    <source>
        <dbReference type="Pfam" id="PF00389"/>
    </source>
</evidence>
<evidence type="ECO:0000256" key="1">
    <source>
        <dbReference type="ARBA" id="ARBA00005854"/>
    </source>
</evidence>
<dbReference type="Pfam" id="PF02826">
    <property type="entry name" value="2-Hacid_dh_C"/>
    <property type="match status" value="1"/>
</dbReference>
<name>H5SM05_9ZZZZ</name>
<reference evidence="6" key="2">
    <citation type="journal article" date="2012" name="PLoS ONE">
        <title>A Deeply Branching Thermophilic Bacterium with an Ancient Acetyl-CoA Pathway Dominates a Subsurface Ecosystem.</title>
        <authorList>
            <person name="Takami H."/>
            <person name="Noguchi H."/>
            <person name="Takaki Y."/>
            <person name="Uchiyama I."/>
            <person name="Toyoda A."/>
            <person name="Nishi S."/>
            <person name="Chee G.-J."/>
            <person name="Arai W."/>
            <person name="Nunoura T."/>
            <person name="Itoh T."/>
            <person name="Hattori M."/>
            <person name="Takai K."/>
        </authorList>
    </citation>
    <scope>NUCLEOTIDE SEQUENCE</scope>
</reference>
<dbReference type="GO" id="GO:0051287">
    <property type="term" value="F:NAD binding"/>
    <property type="evidence" value="ECO:0007669"/>
    <property type="project" value="InterPro"/>
</dbReference>
<keyword evidence="3" id="KW-0520">NAD</keyword>
<reference evidence="6" key="1">
    <citation type="journal article" date="2005" name="Environ. Microbiol.">
        <title>Genetic and functional properties of uncultivated thermophilic crenarchaeotes from a subsurface gold mine as revealed by analysis of genome fragments.</title>
        <authorList>
            <person name="Nunoura T."/>
            <person name="Hirayama H."/>
            <person name="Takami H."/>
            <person name="Oida H."/>
            <person name="Nishi S."/>
            <person name="Shimamura S."/>
            <person name="Suzuki Y."/>
            <person name="Inagaki F."/>
            <person name="Takai K."/>
            <person name="Nealson K.H."/>
            <person name="Horikoshi K."/>
        </authorList>
    </citation>
    <scope>NUCLEOTIDE SEQUENCE</scope>
</reference>
<dbReference type="InterPro" id="IPR029753">
    <property type="entry name" value="D-isomer_DH_CS"/>
</dbReference>
<dbReference type="InterPro" id="IPR029752">
    <property type="entry name" value="D-isomer_DH_CS1"/>
</dbReference>
<dbReference type="CDD" id="cd05301">
    <property type="entry name" value="GDH"/>
    <property type="match status" value="1"/>
</dbReference>
<dbReference type="SUPFAM" id="SSF51735">
    <property type="entry name" value="NAD(P)-binding Rossmann-fold domains"/>
    <property type="match status" value="1"/>
</dbReference>
<dbReference type="GO" id="GO:0016618">
    <property type="term" value="F:hydroxypyruvate reductase [NAD(P)H] activity"/>
    <property type="evidence" value="ECO:0007669"/>
    <property type="project" value="TreeGrafter"/>
</dbReference>
<dbReference type="InterPro" id="IPR006139">
    <property type="entry name" value="D-isomer_2_OHA_DH_cat_dom"/>
</dbReference>
<dbReference type="InterPro" id="IPR050223">
    <property type="entry name" value="D-isomer_2-hydroxyacid_DH"/>
</dbReference>
<comment type="similarity">
    <text evidence="1">Belongs to the D-isomer specific 2-hydroxyacid dehydrogenase family.</text>
</comment>
<dbReference type="Gene3D" id="3.40.50.720">
    <property type="entry name" value="NAD(P)-binding Rossmann-like Domain"/>
    <property type="match status" value="2"/>
</dbReference>